<sequence>MTETNEKKYDLEERTARFGEDTIMFAKTLEKDVIMMPLISQLVRAATSVGANYMEANQASSKRDFRNKIYICKKEANETKHWLRMISKASPAKADDCRKFWKEAHELTLIFSKIATSLNDTKV</sequence>
<dbReference type="Proteomes" id="UP000178421">
    <property type="component" value="Unassembled WGS sequence"/>
</dbReference>
<dbReference type="Gene3D" id="1.20.1440.60">
    <property type="entry name" value="23S rRNA-intervening sequence"/>
    <property type="match status" value="1"/>
</dbReference>
<dbReference type="InterPro" id="IPR012657">
    <property type="entry name" value="23S_rRNA-intervening_sequence"/>
</dbReference>
<evidence type="ECO:0000313" key="2">
    <source>
        <dbReference type="Proteomes" id="UP000178421"/>
    </source>
</evidence>
<dbReference type="AlphaFoldDB" id="A0A1G2RMN8"/>
<dbReference type="EMBL" id="MHUH01000005">
    <property type="protein sequence ID" value="OHA74110.1"/>
    <property type="molecule type" value="Genomic_DNA"/>
</dbReference>
<gene>
    <name evidence="1" type="ORF">A2940_00455</name>
</gene>
<name>A0A1G2RMN8_9BACT</name>
<comment type="caution">
    <text evidence="1">The sequence shown here is derived from an EMBL/GenBank/DDBJ whole genome shotgun (WGS) entry which is preliminary data.</text>
</comment>
<protein>
    <submittedName>
        <fullName evidence="1">Four helix bundle protein</fullName>
    </submittedName>
</protein>
<evidence type="ECO:0000313" key="1">
    <source>
        <dbReference type="EMBL" id="OHA74110.1"/>
    </source>
</evidence>
<dbReference type="PANTHER" id="PTHR38471">
    <property type="entry name" value="FOUR HELIX BUNDLE PROTEIN"/>
    <property type="match status" value="1"/>
</dbReference>
<dbReference type="PANTHER" id="PTHR38471:SF2">
    <property type="entry name" value="FOUR HELIX BUNDLE PROTEIN"/>
    <property type="match status" value="1"/>
</dbReference>
<dbReference type="Pfam" id="PF05635">
    <property type="entry name" value="23S_rRNA_IVP"/>
    <property type="match status" value="1"/>
</dbReference>
<dbReference type="InterPro" id="IPR036583">
    <property type="entry name" value="23S_rRNA_IVS_sf"/>
</dbReference>
<proteinExistence type="predicted"/>
<accession>A0A1G2RMN8</accession>
<dbReference type="NCBIfam" id="TIGR02436">
    <property type="entry name" value="four helix bundle protein"/>
    <property type="match status" value="1"/>
</dbReference>
<organism evidence="1 2">
    <name type="scientific">Candidatus Wildermuthbacteria bacterium RIFCSPLOWO2_01_FULL_48_29</name>
    <dbReference type="NCBI Taxonomy" id="1802462"/>
    <lineage>
        <taxon>Bacteria</taxon>
        <taxon>Candidatus Wildermuthiibacteriota</taxon>
    </lineage>
</organism>
<dbReference type="SUPFAM" id="SSF158446">
    <property type="entry name" value="IVS-encoded protein-like"/>
    <property type="match status" value="1"/>
</dbReference>
<reference evidence="1 2" key="1">
    <citation type="journal article" date="2016" name="Nat. Commun.">
        <title>Thousands of microbial genomes shed light on interconnected biogeochemical processes in an aquifer system.</title>
        <authorList>
            <person name="Anantharaman K."/>
            <person name="Brown C.T."/>
            <person name="Hug L.A."/>
            <person name="Sharon I."/>
            <person name="Castelle C.J."/>
            <person name="Probst A.J."/>
            <person name="Thomas B.C."/>
            <person name="Singh A."/>
            <person name="Wilkins M.J."/>
            <person name="Karaoz U."/>
            <person name="Brodie E.L."/>
            <person name="Williams K.H."/>
            <person name="Hubbard S.S."/>
            <person name="Banfield J.F."/>
        </authorList>
    </citation>
    <scope>NUCLEOTIDE SEQUENCE [LARGE SCALE GENOMIC DNA]</scope>
</reference>